<dbReference type="GO" id="GO:0016705">
    <property type="term" value="F:oxidoreductase activity, acting on paired donors, with incorporation or reduction of molecular oxygen"/>
    <property type="evidence" value="ECO:0007669"/>
    <property type="project" value="InterPro"/>
</dbReference>
<sequence>MDSNALLKVLGCAACAVAVALPARVVYYLYFSPLAKIPGPKLYAFSDIPFLYYLSQGTWPWRLKELHEQYGPVVRFTHRDVSFIGGDSWKTIYGHKTGGDRNFDKCNYAVPPAFSGVPHVINAGDADHKRMRKLLSHAFSDKALRGQEDIMSGHTDLLIKRLAVFAENGVAADMAQWFTYTTFDIIGHLAFGEPFGCLESGGYHPWVAMLFDLLRIATLGQVFRRHWYLTPLAAVVLPRRIIQSIQNHFKLSREIALRRLKTGNTERPDFISHILRHNDEKGMSEGEIIENAYIIIPAGSETTATLLSGAMFLLTTNPEAYAKLVHEIRSSFASEDDITLTRVGELPYLRAVLEEALRMYPPVPAGLSRRAPKGGQFVEGYWIPENTIVSVPHLTTYSSEEFWHDPAKFAPERWMGDERYAGDKRHLHQPFSYGPRNCLGISLAYAEMKFVLTRVLWNFDAELMPECRNWKDQKIFTLWDKGPLNVKLAAVKRS</sequence>
<evidence type="ECO:0000256" key="7">
    <source>
        <dbReference type="ARBA" id="ARBA00023004"/>
    </source>
</evidence>
<evidence type="ECO:0000256" key="3">
    <source>
        <dbReference type="ARBA" id="ARBA00010617"/>
    </source>
</evidence>
<comment type="cofactor">
    <cofactor evidence="1 9">
        <name>heme</name>
        <dbReference type="ChEBI" id="CHEBI:30413"/>
    </cofactor>
</comment>
<dbReference type="InterPro" id="IPR036396">
    <property type="entry name" value="Cyt_P450_sf"/>
</dbReference>
<accession>A0A8K0SDQ5</accession>
<keyword evidence="4 9" id="KW-0349">Heme</keyword>
<evidence type="ECO:0000256" key="5">
    <source>
        <dbReference type="ARBA" id="ARBA00022723"/>
    </source>
</evidence>
<comment type="similarity">
    <text evidence="3 10">Belongs to the cytochrome P450 family.</text>
</comment>
<evidence type="ECO:0000256" key="1">
    <source>
        <dbReference type="ARBA" id="ARBA00001971"/>
    </source>
</evidence>
<evidence type="ECO:0000313" key="11">
    <source>
        <dbReference type="EMBL" id="KAH7309150.1"/>
    </source>
</evidence>
<evidence type="ECO:0000256" key="4">
    <source>
        <dbReference type="ARBA" id="ARBA00022617"/>
    </source>
</evidence>
<dbReference type="InterPro" id="IPR017972">
    <property type="entry name" value="Cyt_P450_CS"/>
</dbReference>
<dbReference type="PANTHER" id="PTHR24305:SF29">
    <property type="entry name" value="BENZOATE-PARA-HYDROXYLASE"/>
    <property type="match status" value="1"/>
</dbReference>
<evidence type="ECO:0000256" key="2">
    <source>
        <dbReference type="ARBA" id="ARBA00004685"/>
    </source>
</evidence>
<evidence type="ECO:0000256" key="8">
    <source>
        <dbReference type="ARBA" id="ARBA00023033"/>
    </source>
</evidence>
<dbReference type="Pfam" id="PF00067">
    <property type="entry name" value="p450"/>
    <property type="match status" value="1"/>
</dbReference>
<evidence type="ECO:0000256" key="10">
    <source>
        <dbReference type="RuleBase" id="RU000461"/>
    </source>
</evidence>
<evidence type="ECO:0000256" key="6">
    <source>
        <dbReference type="ARBA" id="ARBA00023002"/>
    </source>
</evidence>
<proteinExistence type="inferred from homology"/>
<dbReference type="PANTHER" id="PTHR24305">
    <property type="entry name" value="CYTOCHROME P450"/>
    <property type="match status" value="1"/>
</dbReference>
<reference evidence="11" key="1">
    <citation type="journal article" date="2021" name="Nat. Commun.">
        <title>Genetic determinants of endophytism in the Arabidopsis root mycobiome.</title>
        <authorList>
            <person name="Mesny F."/>
            <person name="Miyauchi S."/>
            <person name="Thiergart T."/>
            <person name="Pickel B."/>
            <person name="Atanasova L."/>
            <person name="Karlsson M."/>
            <person name="Huettel B."/>
            <person name="Barry K.W."/>
            <person name="Haridas S."/>
            <person name="Chen C."/>
            <person name="Bauer D."/>
            <person name="Andreopoulos W."/>
            <person name="Pangilinan J."/>
            <person name="LaButti K."/>
            <person name="Riley R."/>
            <person name="Lipzen A."/>
            <person name="Clum A."/>
            <person name="Drula E."/>
            <person name="Henrissat B."/>
            <person name="Kohler A."/>
            <person name="Grigoriev I.V."/>
            <person name="Martin F.M."/>
            <person name="Hacquard S."/>
        </authorList>
    </citation>
    <scope>NUCLEOTIDE SEQUENCE</scope>
    <source>
        <strain evidence="11">MPI-CAGE-CH-0235</strain>
    </source>
</reference>
<evidence type="ECO:0000256" key="9">
    <source>
        <dbReference type="PIRSR" id="PIRSR602401-1"/>
    </source>
</evidence>
<organism evidence="11 12">
    <name type="scientific">Stachybotrys elegans</name>
    <dbReference type="NCBI Taxonomy" id="80388"/>
    <lineage>
        <taxon>Eukaryota</taxon>
        <taxon>Fungi</taxon>
        <taxon>Dikarya</taxon>
        <taxon>Ascomycota</taxon>
        <taxon>Pezizomycotina</taxon>
        <taxon>Sordariomycetes</taxon>
        <taxon>Hypocreomycetidae</taxon>
        <taxon>Hypocreales</taxon>
        <taxon>Stachybotryaceae</taxon>
        <taxon>Stachybotrys</taxon>
    </lineage>
</organism>
<comment type="pathway">
    <text evidence="2">Mycotoxin biosynthesis.</text>
</comment>
<dbReference type="PROSITE" id="PS00086">
    <property type="entry name" value="CYTOCHROME_P450"/>
    <property type="match status" value="1"/>
</dbReference>
<gene>
    <name evidence="11" type="ORF">B0I35DRAFT_482876</name>
</gene>
<dbReference type="GO" id="GO:0005506">
    <property type="term" value="F:iron ion binding"/>
    <property type="evidence" value="ECO:0007669"/>
    <property type="project" value="InterPro"/>
</dbReference>
<keyword evidence="6 10" id="KW-0560">Oxidoreductase</keyword>
<dbReference type="PRINTS" id="PR00385">
    <property type="entry name" value="P450"/>
</dbReference>
<keyword evidence="5 9" id="KW-0479">Metal-binding</keyword>
<dbReference type="PRINTS" id="PR00463">
    <property type="entry name" value="EP450I"/>
</dbReference>
<dbReference type="InterPro" id="IPR050121">
    <property type="entry name" value="Cytochrome_P450_monoxygenase"/>
</dbReference>
<dbReference type="SUPFAM" id="SSF48264">
    <property type="entry name" value="Cytochrome P450"/>
    <property type="match status" value="1"/>
</dbReference>
<comment type="caution">
    <text evidence="11">The sequence shown here is derived from an EMBL/GenBank/DDBJ whole genome shotgun (WGS) entry which is preliminary data.</text>
</comment>
<keyword evidence="8 10" id="KW-0503">Monooxygenase</keyword>
<dbReference type="GO" id="GO:0004497">
    <property type="term" value="F:monooxygenase activity"/>
    <property type="evidence" value="ECO:0007669"/>
    <property type="project" value="UniProtKB-KW"/>
</dbReference>
<keyword evidence="12" id="KW-1185">Reference proteome</keyword>
<dbReference type="OrthoDB" id="5119769at2759"/>
<dbReference type="InterPro" id="IPR001128">
    <property type="entry name" value="Cyt_P450"/>
</dbReference>
<dbReference type="EMBL" id="JAGPNK010000014">
    <property type="protein sequence ID" value="KAH7309150.1"/>
    <property type="molecule type" value="Genomic_DNA"/>
</dbReference>
<dbReference type="InterPro" id="IPR002401">
    <property type="entry name" value="Cyt_P450_E_grp-I"/>
</dbReference>
<feature type="binding site" description="axial binding residue" evidence="9">
    <location>
        <position position="438"/>
    </location>
    <ligand>
        <name>heme</name>
        <dbReference type="ChEBI" id="CHEBI:30413"/>
    </ligand>
    <ligandPart>
        <name>Fe</name>
        <dbReference type="ChEBI" id="CHEBI:18248"/>
    </ligandPart>
</feature>
<protein>
    <submittedName>
        <fullName evidence="11">Cytochrome P450</fullName>
    </submittedName>
</protein>
<keyword evidence="7 9" id="KW-0408">Iron</keyword>
<dbReference type="GO" id="GO:0020037">
    <property type="term" value="F:heme binding"/>
    <property type="evidence" value="ECO:0007669"/>
    <property type="project" value="InterPro"/>
</dbReference>
<evidence type="ECO:0000313" key="12">
    <source>
        <dbReference type="Proteomes" id="UP000813444"/>
    </source>
</evidence>
<name>A0A8K0SDQ5_9HYPO</name>
<dbReference type="CDD" id="cd11058">
    <property type="entry name" value="CYP60B-like"/>
    <property type="match status" value="1"/>
</dbReference>
<dbReference type="AlphaFoldDB" id="A0A8K0SDQ5"/>
<dbReference type="Proteomes" id="UP000813444">
    <property type="component" value="Unassembled WGS sequence"/>
</dbReference>
<dbReference type="Gene3D" id="1.10.630.10">
    <property type="entry name" value="Cytochrome P450"/>
    <property type="match status" value="1"/>
</dbReference>